<sequence length="218" mass="23430">MFEAALYDLDGLLVDSEPIHGRASEKALGVYGRKLSDIPENIRKSFYGKRVIDVAAGVVKSLGLSISPQRWASERLAFFMQLIEEGIGLMPGVERSLDLFDRLSVRTGLVSSGDRDYVLRVLELTGVRSRFAAVVTGDDVTVGKPDPQCYLLGAKKLGADPARCLVLEDAHPGVLAGKAAGMKVIGVENLFNETFDGADLVLPSLAVLGEKTLAALER</sequence>
<gene>
    <name evidence="1" type="ORF">A2Z86_06395</name>
</gene>
<accession>A0A1F5YE82</accession>
<evidence type="ECO:0000313" key="1">
    <source>
        <dbReference type="EMBL" id="OGF98463.1"/>
    </source>
</evidence>
<dbReference type="GO" id="GO:0050308">
    <property type="term" value="F:sugar-phosphatase activity"/>
    <property type="evidence" value="ECO:0007669"/>
    <property type="project" value="TreeGrafter"/>
</dbReference>
<dbReference type="SFLD" id="SFLDG01135">
    <property type="entry name" value="C1.5.6:_HAD__Beta-PGM__Phospha"/>
    <property type="match status" value="1"/>
</dbReference>
<comment type="caution">
    <text evidence="1">The sequence shown here is derived from an EMBL/GenBank/DDBJ whole genome shotgun (WGS) entry which is preliminary data.</text>
</comment>
<dbReference type="InterPro" id="IPR051806">
    <property type="entry name" value="HAD-like_SPP"/>
</dbReference>
<reference evidence="1 2" key="1">
    <citation type="journal article" date="2016" name="Nat. Commun.">
        <title>Thousands of microbial genomes shed light on interconnected biogeochemical processes in an aquifer system.</title>
        <authorList>
            <person name="Anantharaman K."/>
            <person name="Brown C.T."/>
            <person name="Hug L.A."/>
            <person name="Sharon I."/>
            <person name="Castelle C.J."/>
            <person name="Probst A.J."/>
            <person name="Thomas B.C."/>
            <person name="Singh A."/>
            <person name="Wilkins M.J."/>
            <person name="Karaoz U."/>
            <person name="Brodie E.L."/>
            <person name="Williams K.H."/>
            <person name="Hubbard S.S."/>
            <person name="Banfield J.F."/>
        </authorList>
    </citation>
    <scope>NUCLEOTIDE SEQUENCE [LARGE SCALE GENOMIC DNA]</scope>
</reference>
<dbReference type="PRINTS" id="PR00413">
    <property type="entry name" value="HADHALOGNASE"/>
</dbReference>
<dbReference type="InterPro" id="IPR023214">
    <property type="entry name" value="HAD_sf"/>
</dbReference>
<dbReference type="Gene3D" id="3.40.50.1000">
    <property type="entry name" value="HAD superfamily/HAD-like"/>
    <property type="match status" value="1"/>
</dbReference>
<dbReference type="PANTHER" id="PTHR43481:SF4">
    <property type="entry name" value="GLYCEROL-1-PHOSPHATE PHOSPHOHYDROLASE 1-RELATED"/>
    <property type="match status" value="1"/>
</dbReference>
<dbReference type="SFLD" id="SFLDG01129">
    <property type="entry name" value="C1.5:_HAD__Beta-PGM__Phosphata"/>
    <property type="match status" value="1"/>
</dbReference>
<dbReference type="SFLD" id="SFLDS00003">
    <property type="entry name" value="Haloacid_Dehalogenase"/>
    <property type="match status" value="1"/>
</dbReference>
<proteinExistence type="predicted"/>
<dbReference type="Pfam" id="PF00702">
    <property type="entry name" value="Hydrolase"/>
    <property type="match status" value="1"/>
</dbReference>
<dbReference type="EMBL" id="MFIV01000099">
    <property type="protein sequence ID" value="OGF98463.1"/>
    <property type="molecule type" value="Genomic_DNA"/>
</dbReference>
<dbReference type="InterPro" id="IPR036412">
    <property type="entry name" value="HAD-like_sf"/>
</dbReference>
<dbReference type="InterPro" id="IPR006439">
    <property type="entry name" value="HAD-SF_hydro_IA"/>
</dbReference>
<evidence type="ECO:0000313" key="2">
    <source>
        <dbReference type="Proteomes" id="UP000176992"/>
    </source>
</evidence>
<dbReference type="Proteomes" id="UP000176992">
    <property type="component" value="Unassembled WGS sequence"/>
</dbReference>
<evidence type="ECO:0008006" key="3">
    <source>
        <dbReference type="Google" id="ProtNLM"/>
    </source>
</evidence>
<dbReference type="Gene3D" id="1.10.150.240">
    <property type="entry name" value="Putative phosphatase, domain 2"/>
    <property type="match status" value="1"/>
</dbReference>
<protein>
    <recommendedName>
        <fullName evidence="3">Phosphatase</fullName>
    </recommendedName>
</protein>
<name>A0A1F5YE82_9BACT</name>
<organism evidence="1 2">
    <name type="scientific">Candidatus Glassbacteria bacterium GWA2_58_10</name>
    <dbReference type="NCBI Taxonomy" id="1817865"/>
    <lineage>
        <taxon>Bacteria</taxon>
        <taxon>Candidatus Glassiibacteriota</taxon>
    </lineage>
</organism>
<dbReference type="AlphaFoldDB" id="A0A1F5YE82"/>
<dbReference type="PANTHER" id="PTHR43481">
    <property type="entry name" value="FRUCTOSE-1-PHOSPHATE PHOSPHATASE"/>
    <property type="match status" value="1"/>
</dbReference>
<dbReference type="NCBIfam" id="TIGR01509">
    <property type="entry name" value="HAD-SF-IA-v3"/>
    <property type="match status" value="1"/>
</dbReference>
<dbReference type="InterPro" id="IPR023198">
    <property type="entry name" value="PGP-like_dom2"/>
</dbReference>
<dbReference type="SUPFAM" id="SSF56784">
    <property type="entry name" value="HAD-like"/>
    <property type="match status" value="1"/>
</dbReference>